<sequence length="439" mass="51222">MNNPFERQVKIKEVEVVDVEFFNKFKTAGLFLRAKAFFVDLIIVLLLIFLLLFILERIAFFYEKDIYQGIKLFLFIFLVPYTYFAQLESSKKQATFGKQIFRLKVSDIEGRRISYLRAGGRFLGKILSITIFFIGVFLILFTRKKQGLHDIFSNTIVVSKLPEFNKLDVAVDENQIKYAGFWVRFLARLIDSVIVFPLLIISLIFSSFFSRDIDDFYGKISDIFIIFAVLLLYTSIMNSSNHKATLGKKIFGLQVVDSNNERISYFIAMQRFFSEIISIIFLGAGYFMIAFSQKKQGLHDKISETFVIYSVHKKKINFYKYFFWIFIYLFFVFGSFYLFSKIYNYEHEKSQATYIYSPHTINEPVVTLQNYLDIYDSMTYQDVVSLIGIEGDEISRSSLSSELLTSDHVFYSWVNPDGSNLIAFFIDGRLVSKNQAGLR</sequence>
<evidence type="ECO:0000259" key="8">
    <source>
        <dbReference type="Pfam" id="PF06271"/>
    </source>
</evidence>
<dbReference type="GO" id="GO:0005886">
    <property type="term" value="C:plasma membrane"/>
    <property type="evidence" value="ECO:0007669"/>
    <property type="project" value="UniProtKB-SubCell"/>
</dbReference>
<name>F6DBT5_THICA</name>
<evidence type="ECO:0000313" key="10">
    <source>
        <dbReference type="Proteomes" id="UP000009232"/>
    </source>
</evidence>
<evidence type="ECO:0000256" key="5">
    <source>
        <dbReference type="ARBA" id="ARBA00022989"/>
    </source>
</evidence>
<dbReference type="eggNOG" id="COG1714">
    <property type="taxonomic scope" value="Bacteria"/>
</dbReference>
<keyword evidence="5 7" id="KW-1133">Transmembrane helix</keyword>
<gene>
    <name evidence="9" type="ordered locus">Thicy_0548</name>
</gene>
<dbReference type="Pfam" id="PF06271">
    <property type="entry name" value="RDD"/>
    <property type="match status" value="2"/>
</dbReference>
<accession>F6DBT5</accession>
<reference evidence="9 10" key="1">
    <citation type="submission" date="2011-05" db="EMBL/GenBank/DDBJ databases">
        <title>Complete sequence of Thioalkalimicrobium cyclicum ALM1.</title>
        <authorList>
            <consortium name="US DOE Joint Genome Institute"/>
            <person name="Lucas S."/>
            <person name="Han J."/>
            <person name="Lapidus A."/>
            <person name="Cheng J.-F."/>
            <person name="Goodwin L."/>
            <person name="Pitluck S."/>
            <person name="Peters L."/>
            <person name="Mikhailova N."/>
            <person name="Davenport K."/>
            <person name="Han C."/>
            <person name="Tapia R."/>
            <person name="Land M."/>
            <person name="Hauser L."/>
            <person name="Kyrpides N."/>
            <person name="Ivanova N."/>
            <person name="Pagani I."/>
            <person name="Kappler U."/>
            <person name="Woyke T."/>
        </authorList>
    </citation>
    <scope>NUCLEOTIDE SEQUENCE [LARGE SCALE GENOMIC DNA]</scope>
    <source>
        <strain evidence="10">DSM 14477 / JCM 11371 / ALM1</strain>
    </source>
</reference>
<dbReference type="PANTHER" id="PTHR36115:SF9">
    <property type="entry name" value="LMO1584 PROTEIN"/>
    <property type="match status" value="1"/>
</dbReference>
<dbReference type="RefSeq" id="WP_013835102.1">
    <property type="nucleotide sequence ID" value="NC_015581.1"/>
</dbReference>
<evidence type="ECO:0000256" key="2">
    <source>
        <dbReference type="ARBA" id="ARBA00022475"/>
    </source>
</evidence>
<keyword evidence="4" id="KW-0732">Signal</keyword>
<dbReference type="PANTHER" id="PTHR36115">
    <property type="entry name" value="PROLINE-RICH ANTIGEN HOMOLOG-RELATED"/>
    <property type="match status" value="1"/>
</dbReference>
<feature type="domain" description="RDD" evidence="8">
    <location>
        <begin position="27"/>
        <end position="154"/>
    </location>
</feature>
<evidence type="ECO:0000256" key="3">
    <source>
        <dbReference type="ARBA" id="ARBA00022692"/>
    </source>
</evidence>
<dbReference type="Proteomes" id="UP000009232">
    <property type="component" value="Chromosome"/>
</dbReference>
<dbReference type="InterPro" id="IPR037873">
    <property type="entry name" value="BamE-like"/>
</dbReference>
<dbReference type="STRING" id="717773.Thicy_0548"/>
<evidence type="ECO:0000256" key="4">
    <source>
        <dbReference type="ARBA" id="ARBA00022729"/>
    </source>
</evidence>
<dbReference type="Gene3D" id="3.30.1450.10">
    <property type="match status" value="1"/>
</dbReference>
<keyword evidence="3 7" id="KW-0812">Transmembrane</keyword>
<comment type="subcellular location">
    <subcellularLocation>
        <location evidence="1">Cell membrane</location>
        <topology evidence="1">Multi-pass membrane protein</topology>
    </subcellularLocation>
</comment>
<evidence type="ECO:0000256" key="6">
    <source>
        <dbReference type="ARBA" id="ARBA00023136"/>
    </source>
</evidence>
<protein>
    <submittedName>
        <fullName evidence="9">RDD domain containing protein</fullName>
    </submittedName>
</protein>
<feature type="domain" description="RDD" evidence="8">
    <location>
        <begin position="178"/>
        <end position="303"/>
    </location>
</feature>
<dbReference type="KEGG" id="tcy:Thicy_0548"/>
<feature type="transmembrane region" description="Helical" evidence="7">
    <location>
        <begin position="122"/>
        <end position="141"/>
    </location>
</feature>
<evidence type="ECO:0000256" key="1">
    <source>
        <dbReference type="ARBA" id="ARBA00004651"/>
    </source>
</evidence>
<evidence type="ECO:0000313" key="9">
    <source>
        <dbReference type="EMBL" id="AEG31321.1"/>
    </source>
</evidence>
<feature type="transmembrane region" description="Helical" evidence="7">
    <location>
        <begin position="185"/>
        <end position="210"/>
    </location>
</feature>
<dbReference type="InterPro" id="IPR051791">
    <property type="entry name" value="Pra-immunoreactive"/>
</dbReference>
<keyword evidence="6 7" id="KW-0472">Membrane</keyword>
<feature type="transmembrane region" description="Helical" evidence="7">
    <location>
        <begin position="36"/>
        <end position="54"/>
    </location>
</feature>
<keyword evidence="10" id="KW-1185">Reference proteome</keyword>
<feature type="transmembrane region" description="Helical" evidence="7">
    <location>
        <begin position="66"/>
        <end position="84"/>
    </location>
</feature>
<feature type="transmembrane region" description="Helical" evidence="7">
    <location>
        <begin position="272"/>
        <end position="291"/>
    </location>
</feature>
<feature type="transmembrane region" description="Helical" evidence="7">
    <location>
        <begin position="321"/>
        <end position="339"/>
    </location>
</feature>
<evidence type="ECO:0000256" key="7">
    <source>
        <dbReference type="SAM" id="Phobius"/>
    </source>
</evidence>
<dbReference type="AlphaFoldDB" id="F6DBT5"/>
<organism evidence="9 10">
    <name type="scientific">Thiomicrospira cyclica (strain DSM 14477 / JCM 11371 / ALM1)</name>
    <name type="common">Thioalkalimicrobium cyclicum</name>
    <dbReference type="NCBI Taxonomy" id="717773"/>
    <lineage>
        <taxon>Bacteria</taxon>
        <taxon>Pseudomonadati</taxon>
        <taxon>Pseudomonadota</taxon>
        <taxon>Gammaproteobacteria</taxon>
        <taxon>Thiotrichales</taxon>
        <taxon>Piscirickettsiaceae</taxon>
        <taxon>Thiomicrospira</taxon>
    </lineage>
</organism>
<dbReference type="OrthoDB" id="9793824at2"/>
<dbReference type="InterPro" id="IPR010432">
    <property type="entry name" value="RDD"/>
</dbReference>
<dbReference type="HOGENOM" id="CLU_623936_0_0_6"/>
<keyword evidence="2" id="KW-1003">Cell membrane</keyword>
<dbReference type="EMBL" id="CP002776">
    <property type="protein sequence ID" value="AEG31321.1"/>
    <property type="molecule type" value="Genomic_DNA"/>
</dbReference>
<proteinExistence type="predicted"/>